<dbReference type="AlphaFoldDB" id="V4GZC0"/>
<protein>
    <recommendedName>
        <fullName evidence="3">HNH endonuclease</fullName>
    </recommendedName>
</protein>
<dbReference type="Proteomes" id="UP000017820">
    <property type="component" value="Unassembled WGS sequence"/>
</dbReference>
<dbReference type="GeneID" id="29919352"/>
<name>V4GZC0_PSEL2</name>
<accession>V4GZC0</accession>
<dbReference type="Gene3D" id="1.10.30.50">
    <property type="match status" value="1"/>
</dbReference>
<proteinExistence type="predicted"/>
<dbReference type="EMBL" id="AUSV01000134">
    <property type="protein sequence ID" value="ESP90521.1"/>
    <property type="molecule type" value="Genomic_DNA"/>
</dbReference>
<comment type="caution">
    <text evidence="1">The sequence shown here is derived from an EMBL/GenBank/DDBJ whole genome shotgun (WGS) entry which is preliminary data.</text>
</comment>
<dbReference type="PATRIC" id="fig|1353533.3.peg.5047"/>
<dbReference type="RefSeq" id="WP_023401878.1">
    <property type="nucleotide sequence ID" value="NZ_AUSV01000134.1"/>
</dbReference>
<evidence type="ECO:0000313" key="1">
    <source>
        <dbReference type="EMBL" id="ESP90521.1"/>
    </source>
</evidence>
<sequence length="279" mass="31875">MRNLPIPTTLNKKKLTRIINSKNRPYKGRLVRVRPAVKRRYDEYDAHAEQLENLAISTITGVNADALIKCYTSKTGEMSTLRDELLYPDIEDFDACPFCGIGEPTTLDHYLPKENFPEFSVLAKNLIPICGVCNSNYKGSNWINNGQRLFIHTYYDIFPDECFLNALITVNNKVAIEFLPIAVVNEPYFSDLFDNHFKKLALQKRYRIKAASEISRKRRSLERIFFGGGTACDVARSLRTEASKLEVEYSKNHWKPVLYKALSGSVDFCNGGFQKPVVK</sequence>
<evidence type="ECO:0000313" key="2">
    <source>
        <dbReference type="Proteomes" id="UP000017820"/>
    </source>
</evidence>
<gene>
    <name evidence="1" type="ORF">PL2TA16_01625</name>
</gene>
<reference evidence="1 2" key="1">
    <citation type="submission" date="2013-07" db="EMBL/GenBank/DDBJ databases">
        <title>Draft genome sequence of Pseudoalteromonas luteoviolacea 2ta16.</title>
        <authorList>
            <person name="Allen E.E."/>
            <person name="Azam F."/>
            <person name="Podell S."/>
        </authorList>
    </citation>
    <scope>NUCLEOTIDE SEQUENCE [LARGE SCALE GENOMIC DNA]</scope>
    <source>
        <strain evidence="1 2">2ta16</strain>
    </source>
</reference>
<evidence type="ECO:0008006" key="3">
    <source>
        <dbReference type="Google" id="ProtNLM"/>
    </source>
</evidence>
<organism evidence="1 2">
    <name type="scientific">Pseudoalteromonas luteoviolacea (strain 2ta16)</name>
    <dbReference type="NCBI Taxonomy" id="1353533"/>
    <lineage>
        <taxon>Bacteria</taxon>
        <taxon>Pseudomonadati</taxon>
        <taxon>Pseudomonadota</taxon>
        <taxon>Gammaproteobacteria</taxon>
        <taxon>Alteromonadales</taxon>
        <taxon>Pseudoalteromonadaceae</taxon>
        <taxon>Pseudoalteromonas</taxon>
    </lineage>
</organism>